<evidence type="ECO:0000256" key="2">
    <source>
        <dbReference type="ARBA" id="ARBA00004887"/>
    </source>
</evidence>
<dbReference type="InterPro" id="IPR002180">
    <property type="entry name" value="LS/RS"/>
</dbReference>
<dbReference type="AlphaFoldDB" id="C9RDJ0"/>
<dbReference type="GO" id="GO:0004746">
    <property type="term" value="F:riboflavin synthase activity"/>
    <property type="evidence" value="ECO:0007669"/>
    <property type="project" value="UniProtKB-UniRule"/>
</dbReference>
<dbReference type="GO" id="GO:0009231">
    <property type="term" value="P:riboflavin biosynthetic process"/>
    <property type="evidence" value="ECO:0007669"/>
    <property type="project" value="UniProtKB-UniPathway"/>
</dbReference>
<evidence type="ECO:0000313" key="10">
    <source>
        <dbReference type="EMBL" id="ACX73369.1"/>
    </source>
</evidence>
<dbReference type="CDD" id="cd09210">
    <property type="entry name" value="Riboflavin_synthase_archaeal"/>
    <property type="match status" value="1"/>
</dbReference>
<keyword evidence="11" id="KW-1185">Reference proteome</keyword>
<evidence type="ECO:0000256" key="3">
    <source>
        <dbReference type="ARBA" id="ARBA00007424"/>
    </source>
</evidence>
<sequence>MGENLTKKVGIADTTFARVDMASAAIKKLKELSPHIKIIRKTVPGMKDLPVACKKLIEEEGCEIVMALGMPGKAEKDKVCAHEASLGLMWAQLMTNKHIIEVFVHEDEAKDEKELDWLAKRRAEEHAENVYYLLFKPEYLTKMAGKGLRQGFEDAGPARE</sequence>
<gene>
    <name evidence="10" type="ordered locus">Metvu_1516</name>
</gene>
<dbReference type="KEGG" id="mvu:Metvu_1516"/>
<dbReference type="EMBL" id="CP001787">
    <property type="protein sequence ID" value="ACX73369.1"/>
    <property type="molecule type" value="Genomic_DNA"/>
</dbReference>
<dbReference type="HOGENOM" id="CLU_1682776_0_0_2"/>
<protein>
    <recommendedName>
        <fullName evidence="5 8">Riboflavin synthase</fullName>
        <ecNumber evidence="4 8">2.5.1.9</ecNumber>
    </recommendedName>
</protein>
<evidence type="ECO:0000256" key="4">
    <source>
        <dbReference type="ARBA" id="ARBA00012827"/>
    </source>
</evidence>
<dbReference type="InterPro" id="IPR036467">
    <property type="entry name" value="LS/RS_sf"/>
</dbReference>
<dbReference type="InterPro" id="IPR006399">
    <property type="entry name" value="Ribfl_synth_arc"/>
</dbReference>
<evidence type="ECO:0000256" key="5">
    <source>
        <dbReference type="ARBA" id="ARBA00013950"/>
    </source>
</evidence>
<keyword evidence="6 9" id="KW-0686">Riboflavin biosynthesis</keyword>
<dbReference type="Proteomes" id="UP000002063">
    <property type="component" value="Chromosome"/>
</dbReference>
<organism evidence="10 11">
    <name type="scientific">Methanocaldococcus vulcanius (strain ATCC 700851 / DSM 12094 / M7)</name>
    <name type="common">Methanococcus vulcanius</name>
    <dbReference type="NCBI Taxonomy" id="579137"/>
    <lineage>
        <taxon>Archaea</taxon>
        <taxon>Methanobacteriati</taxon>
        <taxon>Methanobacteriota</taxon>
        <taxon>Methanomada group</taxon>
        <taxon>Methanococci</taxon>
        <taxon>Methanococcales</taxon>
        <taxon>Methanocaldococcaceae</taxon>
        <taxon>Methanocaldococcus</taxon>
    </lineage>
</organism>
<dbReference type="eggNOG" id="arCOG01322">
    <property type="taxonomic scope" value="Archaea"/>
</dbReference>
<evidence type="ECO:0000256" key="7">
    <source>
        <dbReference type="ARBA" id="ARBA00022679"/>
    </source>
</evidence>
<dbReference type="GO" id="GO:0009349">
    <property type="term" value="C:riboflavin synthase complex"/>
    <property type="evidence" value="ECO:0007669"/>
    <property type="project" value="InterPro"/>
</dbReference>
<comment type="pathway">
    <text evidence="2">Cofactor biosynthesis; riboflavin biosynthesis; riboflavin from 2-hydroxy-3-oxobutyl phosphate and 5-amino-6-(D-ribitylamino)uracil: step 2/2.</text>
</comment>
<evidence type="ECO:0000256" key="1">
    <source>
        <dbReference type="ARBA" id="ARBA00000968"/>
    </source>
</evidence>
<evidence type="ECO:0000256" key="8">
    <source>
        <dbReference type="NCBIfam" id="TIGR01506"/>
    </source>
</evidence>
<comment type="catalytic activity">
    <reaction evidence="1 9">
        <text>2 6,7-dimethyl-8-(1-D-ribityl)lumazine + H(+) = 5-amino-6-(D-ribitylamino)uracil + riboflavin</text>
        <dbReference type="Rhea" id="RHEA:20772"/>
        <dbReference type="ChEBI" id="CHEBI:15378"/>
        <dbReference type="ChEBI" id="CHEBI:15934"/>
        <dbReference type="ChEBI" id="CHEBI:57986"/>
        <dbReference type="ChEBI" id="CHEBI:58201"/>
        <dbReference type="EC" id="2.5.1.9"/>
    </reaction>
</comment>
<accession>C9RDJ0</accession>
<evidence type="ECO:0000256" key="9">
    <source>
        <dbReference type="PIRNR" id="PIRNR015750"/>
    </source>
</evidence>
<dbReference type="Gene3D" id="3.40.50.960">
    <property type="entry name" value="Lumazine/riboflavin synthase"/>
    <property type="match status" value="1"/>
</dbReference>
<dbReference type="PIRSF" id="PIRSF015750">
    <property type="entry name" value="Ribfl_synth_arc"/>
    <property type="match status" value="1"/>
</dbReference>
<evidence type="ECO:0000256" key="6">
    <source>
        <dbReference type="ARBA" id="ARBA00022619"/>
    </source>
</evidence>
<proteinExistence type="inferred from homology"/>
<evidence type="ECO:0000313" key="11">
    <source>
        <dbReference type="Proteomes" id="UP000002063"/>
    </source>
</evidence>
<dbReference type="STRING" id="579137.Metvu_1516"/>
<comment type="similarity">
    <text evidence="3 9">Belongs to the DMRL synthase family.</text>
</comment>
<name>C9RDJ0_METVM</name>
<dbReference type="Pfam" id="PF00885">
    <property type="entry name" value="DMRL_synthase"/>
    <property type="match status" value="1"/>
</dbReference>
<dbReference type="SUPFAM" id="SSF52121">
    <property type="entry name" value="Lumazine synthase"/>
    <property type="match status" value="1"/>
</dbReference>
<dbReference type="EC" id="2.5.1.9" evidence="4 8"/>
<dbReference type="NCBIfam" id="TIGR01506">
    <property type="entry name" value="ribC_arch"/>
    <property type="match status" value="1"/>
</dbReference>
<dbReference type="UniPathway" id="UPA00275">
    <property type="reaction ID" value="UER00405"/>
</dbReference>
<keyword evidence="7 9" id="KW-0808">Transferase</keyword>
<reference evidence="10" key="1">
    <citation type="submission" date="2009-10" db="EMBL/GenBank/DDBJ databases">
        <title>Complete sequence of chromosome of Methanocaldococcus vulcanius M7.</title>
        <authorList>
            <consortium name="US DOE Joint Genome Institute"/>
            <person name="Lucas S."/>
            <person name="Copeland A."/>
            <person name="Lapidus A."/>
            <person name="Glavina del Rio T."/>
            <person name="Dalin E."/>
            <person name="Tice H."/>
            <person name="Bruce D."/>
            <person name="Goodwin L."/>
            <person name="Pitluck S."/>
            <person name="Lcollab F.I."/>
            <person name="Brettin T."/>
            <person name="Detter J.C."/>
            <person name="Han C."/>
            <person name="Tapia R."/>
            <person name="Kuske C.R."/>
            <person name="Schmutz J."/>
            <person name="Larimer F."/>
            <person name="Land M."/>
            <person name="Hauser L."/>
            <person name="Kyrpides N."/>
            <person name="Ovchinikova G."/>
            <person name="Sieprawska-Lupa M."/>
            <person name="Whitman W.B."/>
            <person name="Woyke T."/>
        </authorList>
    </citation>
    <scope>NUCLEOTIDE SEQUENCE [LARGE SCALE GENOMIC DNA]</scope>
    <source>
        <strain evidence="10">M7</strain>
    </source>
</reference>